<dbReference type="Pfam" id="PF16189">
    <property type="entry name" value="Creatinase_N_2"/>
    <property type="match status" value="1"/>
</dbReference>
<dbReference type="GO" id="GO:0070006">
    <property type="term" value="F:metalloaminopeptidase activity"/>
    <property type="evidence" value="ECO:0007669"/>
    <property type="project" value="InterPro"/>
</dbReference>
<dbReference type="CDD" id="cd01085">
    <property type="entry name" value="APP"/>
    <property type="match status" value="1"/>
</dbReference>
<evidence type="ECO:0000256" key="2">
    <source>
        <dbReference type="ARBA" id="ARBA00022723"/>
    </source>
</evidence>
<dbReference type="Proteomes" id="UP000184066">
    <property type="component" value="Unassembled WGS sequence"/>
</dbReference>
<dbReference type="SUPFAM" id="SSF53092">
    <property type="entry name" value="Creatinase/prolidase N-terminal domain"/>
    <property type="match status" value="2"/>
</dbReference>
<dbReference type="Gene3D" id="3.90.230.10">
    <property type="entry name" value="Creatinase/methionine aminopeptidase superfamily"/>
    <property type="match status" value="1"/>
</dbReference>
<organism evidence="7 8">
    <name type="scientific">Oceanicella actignis</name>
    <dbReference type="NCBI Taxonomy" id="1189325"/>
    <lineage>
        <taxon>Bacteria</taxon>
        <taxon>Pseudomonadati</taxon>
        <taxon>Pseudomonadota</taxon>
        <taxon>Alphaproteobacteria</taxon>
        <taxon>Rhodobacterales</taxon>
        <taxon>Paracoccaceae</taxon>
        <taxon>Oceanicella</taxon>
    </lineage>
</organism>
<dbReference type="Gene3D" id="3.40.350.10">
    <property type="entry name" value="Creatinase/prolidase N-terminal domain"/>
    <property type="match status" value="2"/>
</dbReference>
<dbReference type="FunFam" id="3.90.230.10:FF:000009">
    <property type="entry name" value="xaa-Pro aminopeptidase 2"/>
    <property type="match status" value="1"/>
</dbReference>
<keyword evidence="8" id="KW-1185">Reference proteome</keyword>
<dbReference type="InterPro" id="IPR033740">
    <property type="entry name" value="Pept_M24B"/>
</dbReference>
<name>A0A1M7SAL9_9RHOB</name>
<evidence type="ECO:0000313" key="8">
    <source>
        <dbReference type="Proteomes" id="UP000184066"/>
    </source>
</evidence>
<keyword evidence="7" id="KW-0645">Protease</keyword>
<feature type="domain" description="Creatinase N-terminal" evidence="5">
    <location>
        <begin position="17"/>
        <end position="153"/>
    </location>
</feature>
<keyword evidence="3" id="KW-0378">Hydrolase</keyword>
<dbReference type="Pfam" id="PF00557">
    <property type="entry name" value="Peptidase_M24"/>
    <property type="match status" value="1"/>
</dbReference>
<dbReference type="InterPro" id="IPR036005">
    <property type="entry name" value="Creatinase/aminopeptidase-like"/>
</dbReference>
<dbReference type="PANTHER" id="PTHR43763">
    <property type="entry name" value="XAA-PRO AMINOPEPTIDASE 1"/>
    <property type="match status" value="1"/>
</dbReference>
<dbReference type="SUPFAM" id="SSF55920">
    <property type="entry name" value="Creatinase/aminopeptidase"/>
    <property type="match status" value="1"/>
</dbReference>
<evidence type="ECO:0000256" key="1">
    <source>
        <dbReference type="ARBA" id="ARBA00008766"/>
    </source>
</evidence>
<dbReference type="InterPro" id="IPR032416">
    <property type="entry name" value="Peptidase_M24_C"/>
</dbReference>
<proteinExistence type="inferred from homology"/>
<dbReference type="InterPro" id="IPR029149">
    <property type="entry name" value="Creatin/AminoP/Spt16_N"/>
</dbReference>
<evidence type="ECO:0000259" key="6">
    <source>
        <dbReference type="Pfam" id="PF16188"/>
    </source>
</evidence>
<dbReference type="GO" id="GO:0046872">
    <property type="term" value="F:metal ion binding"/>
    <property type="evidence" value="ECO:0007669"/>
    <property type="project" value="UniProtKB-KW"/>
</dbReference>
<evidence type="ECO:0000256" key="3">
    <source>
        <dbReference type="ARBA" id="ARBA00022801"/>
    </source>
</evidence>
<dbReference type="AlphaFoldDB" id="A0A1M7SAL9"/>
<feature type="domain" description="Peptidase M24" evidence="4">
    <location>
        <begin position="319"/>
        <end position="529"/>
    </location>
</feature>
<dbReference type="GO" id="GO:0005737">
    <property type="term" value="C:cytoplasm"/>
    <property type="evidence" value="ECO:0007669"/>
    <property type="project" value="UniProtKB-ARBA"/>
</dbReference>
<sequence length="601" mass="64561">MFQSFDDSADPSQGPARLAALRARMKAAGLDGFLIPRADAHMGEQVAPRDERLAWLTGFTGSAGLCVALETRAALFVDGRYDIQARAQTDPASFEIRRIETERPEAWLREALPEGGRLGYDPWLHPRDELDRLTRAVRARGGEMAPVENLVDAIWTDRPPAPSAPAFIHPERLAGESAASKRARLGAELAAEGLDAAALTLPDSICWLLNIRGADVPRTPVVQAFALLHADGRAQLFADPAKFDAQLRAHLGPDVSLARAEDFGPALDAMKGRKVAVDRASAPAAVSERLSAAGAEIVWRRDPCILPKAVKNAAELAGARAAHRMDGAALSRFLRWLAAEAPGGALTEIDVVVQLERMRAETGRLHDISFDTICGAGPHGAIVHYRVTRATNRAVRPGDVLLIDSGGQYPEGTTDVTRTVAVGAAPEAARRAFTLALKGMIAVSCARWPKGLTGRDLDPLARAALWRAGLDYDHGTGHGVGAFLSVHEGPQRLSRRTDEPLLPGMILSNEPGVYREGAWGIRIENLLAVAPAQIPEGGEREMLSFETLTLAPIDRAMIAPDLLAPDERAWLDAYHARVLAEIGPLLEDEDAAWLAEACAPL</sequence>
<dbReference type="EMBL" id="FRDL01000002">
    <property type="protein sequence ID" value="SHN55560.1"/>
    <property type="molecule type" value="Genomic_DNA"/>
</dbReference>
<keyword evidence="2" id="KW-0479">Metal-binding</keyword>
<accession>A0A1M7SAL9</accession>
<evidence type="ECO:0000313" key="7">
    <source>
        <dbReference type="EMBL" id="SHN55560.1"/>
    </source>
</evidence>
<dbReference type="InterPro" id="IPR050422">
    <property type="entry name" value="X-Pro_aminopeptidase_P"/>
</dbReference>
<dbReference type="InterPro" id="IPR000587">
    <property type="entry name" value="Creatinase_N"/>
</dbReference>
<dbReference type="Pfam" id="PF01321">
    <property type="entry name" value="Creatinase_N"/>
    <property type="match status" value="1"/>
</dbReference>
<comment type="similarity">
    <text evidence="1">Belongs to the peptidase M24B family.</text>
</comment>
<evidence type="ECO:0000259" key="4">
    <source>
        <dbReference type="Pfam" id="PF00557"/>
    </source>
</evidence>
<evidence type="ECO:0000259" key="5">
    <source>
        <dbReference type="Pfam" id="PF01321"/>
    </source>
</evidence>
<gene>
    <name evidence="7" type="ORF">SAMN05216200_102144</name>
</gene>
<dbReference type="OrthoDB" id="9806388at2"/>
<dbReference type="RefSeq" id="WP_072746231.1">
    <property type="nucleotide sequence ID" value="NZ_FOHL01000003.1"/>
</dbReference>
<dbReference type="Pfam" id="PF16188">
    <property type="entry name" value="Peptidase_M24_C"/>
    <property type="match status" value="1"/>
</dbReference>
<feature type="domain" description="Peptidase M24 C-terminal" evidence="6">
    <location>
        <begin position="541"/>
        <end position="601"/>
    </location>
</feature>
<dbReference type="PANTHER" id="PTHR43763:SF6">
    <property type="entry name" value="XAA-PRO AMINOPEPTIDASE 1"/>
    <property type="match status" value="1"/>
</dbReference>
<keyword evidence="7" id="KW-0031">Aminopeptidase</keyword>
<reference evidence="7 8" key="1">
    <citation type="submission" date="2016-12" db="EMBL/GenBank/DDBJ databases">
        <authorList>
            <person name="Song W.-J."/>
            <person name="Kurnit D.M."/>
        </authorList>
    </citation>
    <scope>NUCLEOTIDE SEQUENCE [LARGE SCALE GENOMIC DNA]</scope>
    <source>
        <strain evidence="7 8">CGMCC 1.10808</strain>
    </source>
</reference>
<protein>
    <submittedName>
        <fullName evidence="7">Xaa-Pro aminopeptidase</fullName>
    </submittedName>
</protein>
<dbReference type="InterPro" id="IPR000994">
    <property type="entry name" value="Pept_M24"/>
</dbReference>
<dbReference type="STRING" id="1189325.SAMN04488119_103364"/>